<comment type="similarity">
    <text evidence="3">Belongs to the Nudix hydrolase family.</text>
</comment>
<dbReference type="OrthoDB" id="276276at2759"/>
<comment type="caution">
    <text evidence="6">The sequence shown here is derived from an EMBL/GenBank/DDBJ whole genome shotgun (WGS) entry which is preliminary data.</text>
</comment>
<feature type="compositionally biased region" description="Low complexity" evidence="4">
    <location>
        <begin position="32"/>
        <end position="44"/>
    </location>
</feature>
<sequence length="283" mass="30296">MLLRRDCALAPGAARTAPTPGRRASSPRRGRAPAARAAAACRQPGPRDSHLARRAPSAPRAAAGAVATSLSHLQRGGAVGAPAGVQLRPAGVQLQQSPVAATAASDPEALLPPHLKQYRPNVGVVLVNRHGQVFAARRVDDPNPTSWQCPQGGIDPGETPEAAAVRELFEETGVSSVELLAEVPGWLPYTFPDEVRARFGGDWARFRGQAQRWYLLAFRGEDSEIDLDPSAHHPPEFGAWCWLDLEELPSCVVGFKRGVYERLVGEFGPRIAALRDAGELGPR</sequence>
<dbReference type="AlphaFoldDB" id="A0A2V0P0Z5"/>
<dbReference type="PROSITE" id="PS51462">
    <property type="entry name" value="NUDIX"/>
    <property type="match status" value="1"/>
</dbReference>
<dbReference type="EMBL" id="BDRX01000020">
    <property type="protein sequence ID" value="GBF90867.1"/>
    <property type="molecule type" value="Genomic_DNA"/>
</dbReference>
<accession>A0A2V0P0Z5</accession>
<feature type="compositionally biased region" description="Low complexity" evidence="4">
    <location>
        <begin position="10"/>
        <end position="24"/>
    </location>
</feature>
<evidence type="ECO:0000259" key="5">
    <source>
        <dbReference type="PROSITE" id="PS51462"/>
    </source>
</evidence>
<evidence type="ECO:0000256" key="2">
    <source>
        <dbReference type="ARBA" id="ARBA00022801"/>
    </source>
</evidence>
<dbReference type="Proteomes" id="UP000247498">
    <property type="component" value="Unassembled WGS sequence"/>
</dbReference>
<feature type="domain" description="Nudix hydrolase" evidence="5">
    <location>
        <begin position="117"/>
        <end position="265"/>
    </location>
</feature>
<dbReference type="FunCoup" id="A0A2V0P0Z5">
    <property type="interactions" value="427"/>
</dbReference>
<dbReference type="GO" id="GO:0006753">
    <property type="term" value="P:nucleoside phosphate metabolic process"/>
    <property type="evidence" value="ECO:0007669"/>
    <property type="project" value="TreeGrafter"/>
</dbReference>
<organism evidence="6 7">
    <name type="scientific">Raphidocelis subcapitata</name>
    <dbReference type="NCBI Taxonomy" id="307507"/>
    <lineage>
        <taxon>Eukaryota</taxon>
        <taxon>Viridiplantae</taxon>
        <taxon>Chlorophyta</taxon>
        <taxon>core chlorophytes</taxon>
        <taxon>Chlorophyceae</taxon>
        <taxon>CS clade</taxon>
        <taxon>Sphaeropleales</taxon>
        <taxon>Selenastraceae</taxon>
        <taxon>Raphidocelis</taxon>
    </lineage>
</organism>
<evidence type="ECO:0000256" key="4">
    <source>
        <dbReference type="SAM" id="MobiDB-lite"/>
    </source>
</evidence>
<dbReference type="InterPro" id="IPR022927">
    <property type="entry name" value="RppH"/>
</dbReference>
<dbReference type="PRINTS" id="PR00502">
    <property type="entry name" value="NUDIXFAMILY"/>
</dbReference>
<dbReference type="PANTHER" id="PTHR11839:SF22">
    <property type="entry name" value="NUDIX HYDROLASE 26, CHLOROPLASTIC"/>
    <property type="match status" value="1"/>
</dbReference>
<evidence type="ECO:0000256" key="1">
    <source>
        <dbReference type="ARBA" id="ARBA00001936"/>
    </source>
</evidence>
<dbReference type="Pfam" id="PF00293">
    <property type="entry name" value="NUDIX"/>
    <property type="match status" value="1"/>
</dbReference>
<dbReference type="InterPro" id="IPR000086">
    <property type="entry name" value="NUDIX_hydrolase_dom"/>
</dbReference>
<dbReference type="SUPFAM" id="SSF55811">
    <property type="entry name" value="Nudix"/>
    <property type="match status" value="1"/>
</dbReference>
<dbReference type="GO" id="GO:0034432">
    <property type="term" value="F:bis(5'-adenosyl)-pentaphosphatase activity"/>
    <property type="evidence" value="ECO:0007669"/>
    <property type="project" value="TreeGrafter"/>
</dbReference>
<gene>
    <name evidence="6" type="ORF">Rsub_03721</name>
</gene>
<dbReference type="NCBIfam" id="NF001938">
    <property type="entry name" value="PRK00714.1-5"/>
    <property type="match status" value="1"/>
</dbReference>
<keyword evidence="7" id="KW-1185">Reference proteome</keyword>
<dbReference type="PANTHER" id="PTHR11839">
    <property type="entry name" value="UDP/ADP-SUGAR PYROPHOSPHATASE"/>
    <property type="match status" value="1"/>
</dbReference>
<dbReference type="PROSITE" id="PS00893">
    <property type="entry name" value="NUDIX_BOX"/>
    <property type="match status" value="1"/>
</dbReference>
<dbReference type="GO" id="GO:0008893">
    <property type="term" value="F:guanosine-3',5'-bis(diphosphate) 3'-diphosphatase activity"/>
    <property type="evidence" value="ECO:0007669"/>
    <property type="project" value="TreeGrafter"/>
</dbReference>
<dbReference type="InterPro" id="IPR020476">
    <property type="entry name" value="Nudix_hydrolase"/>
</dbReference>
<dbReference type="GO" id="GO:0019693">
    <property type="term" value="P:ribose phosphate metabolic process"/>
    <property type="evidence" value="ECO:0007669"/>
    <property type="project" value="TreeGrafter"/>
</dbReference>
<proteinExistence type="inferred from homology"/>
<dbReference type="InParanoid" id="A0A2V0P0Z5"/>
<dbReference type="HAMAP" id="MF_00298">
    <property type="entry name" value="Nudix_RppH"/>
    <property type="match status" value="1"/>
</dbReference>
<name>A0A2V0P0Z5_9CHLO</name>
<reference evidence="6 7" key="1">
    <citation type="journal article" date="2018" name="Sci. Rep.">
        <title>Raphidocelis subcapitata (=Pseudokirchneriella subcapitata) provides an insight into genome evolution and environmental adaptations in the Sphaeropleales.</title>
        <authorList>
            <person name="Suzuki S."/>
            <person name="Yamaguchi H."/>
            <person name="Nakajima N."/>
            <person name="Kawachi M."/>
        </authorList>
    </citation>
    <scope>NUCLEOTIDE SEQUENCE [LARGE SCALE GENOMIC DNA]</scope>
    <source>
        <strain evidence="6 7">NIES-35</strain>
    </source>
</reference>
<evidence type="ECO:0000313" key="6">
    <source>
        <dbReference type="EMBL" id="GBF90867.1"/>
    </source>
</evidence>
<dbReference type="CDD" id="cd03671">
    <property type="entry name" value="NUDIX_Ap4A_hydrolase_plant_like"/>
    <property type="match status" value="1"/>
</dbReference>
<comment type="cofactor">
    <cofactor evidence="1">
        <name>Mn(2+)</name>
        <dbReference type="ChEBI" id="CHEBI:29035"/>
    </cofactor>
</comment>
<dbReference type="InterPro" id="IPR020084">
    <property type="entry name" value="NUDIX_hydrolase_CS"/>
</dbReference>
<evidence type="ECO:0000313" key="7">
    <source>
        <dbReference type="Proteomes" id="UP000247498"/>
    </source>
</evidence>
<dbReference type="InterPro" id="IPR015797">
    <property type="entry name" value="NUDIX_hydrolase-like_dom_sf"/>
</dbReference>
<dbReference type="Gene3D" id="3.90.79.10">
    <property type="entry name" value="Nucleoside Triphosphate Pyrophosphohydrolase"/>
    <property type="match status" value="1"/>
</dbReference>
<evidence type="ECO:0000256" key="3">
    <source>
        <dbReference type="RuleBase" id="RU003476"/>
    </source>
</evidence>
<feature type="region of interest" description="Disordered" evidence="4">
    <location>
        <begin position="1"/>
        <end position="60"/>
    </location>
</feature>
<protein>
    <submittedName>
        <fullName evidence="6">RNA pyrophosphohydrolase</fullName>
    </submittedName>
</protein>
<keyword evidence="2 3" id="KW-0378">Hydrolase</keyword>